<accession>A0A267GV28</accession>
<evidence type="ECO:0000313" key="3">
    <source>
        <dbReference type="Proteomes" id="UP000215902"/>
    </source>
</evidence>
<dbReference type="Proteomes" id="UP000215902">
    <property type="component" value="Unassembled WGS sequence"/>
</dbReference>
<feature type="non-terminal residue" evidence="2">
    <location>
        <position position="1"/>
    </location>
</feature>
<protein>
    <submittedName>
        <fullName evidence="2">Uncharacterized protein</fullName>
    </submittedName>
</protein>
<sequence length="82" mass="9222">AVAPEGVNQEEWRYMLLERVARESLPEAVTPDKAAAWELRCFVSLDAALLGRSSEPMLLDCCVSIIFLTVLPFLLSISRFYC</sequence>
<dbReference type="AlphaFoldDB" id="A0A267GV28"/>
<keyword evidence="1" id="KW-1133">Transmembrane helix</keyword>
<gene>
    <name evidence="2" type="ORF">BOX15_Mlig024491g1</name>
</gene>
<keyword evidence="3" id="KW-1185">Reference proteome</keyword>
<reference evidence="2 3" key="1">
    <citation type="submission" date="2017-06" db="EMBL/GenBank/DDBJ databases">
        <title>A platform for efficient transgenesis in Macrostomum lignano, a flatworm model organism for stem cell research.</title>
        <authorList>
            <person name="Berezikov E."/>
        </authorList>
    </citation>
    <scope>NUCLEOTIDE SEQUENCE [LARGE SCALE GENOMIC DNA]</scope>
    <source>
        <strain evidence="2">DV1</strain>
        <tissue evidence="2">Whole organism</tissue>
    </source>
</reference>
<organism evidence="2 3">
    <name type="scientific">Macrostomum lignano</name>
    <dbReference type="NCBI Taxonomy" id="282301"/>
    <lineage>
        <taxon>Eukaryota</taxon>
        <taxon>Metazoa</taxon>
        <taxon>Spiralia</taxon>
        <taxon>Lophotrochozoa</taxon>
        <taxon>Platyhelminthes</taxon>
        <taxon>Rhabditophora</taxon>
        <taxon>Macrostomorpha</taxon>
        <taxon>Macrostomida</taxon>
        <taxon>Macrostomidae</taxon>
        <taxon>Macrostomum</taxon>
    </lineage>
</organism>
<keyword evidence="1" id="KW-0812">Transmembrane</keyword>
<comment type="caution">
    <text evidence="2">The sequence shown here is derived from an EMBL/GenBank/DDBJ whole genome shotgun (WGS) entry which is preliminary data.</text>
</comment>
<evidence type="ECO:0000256" key="1">
    <source>
        <dbReference type="SAM" id="Phobius"/>
    </source>
</evidence>
<proteinExistence type="predicted"/>
<feature type="transmembrane region" description="Helical" evidence="1">
    <location>
        <begin position="57"/>
        <end position="77"/>
    </location>
</feature>
<keyword evidence="1" id="KW-0472">Membrane</keyword>
<dbReference type="EMBL" id="NIVC01000132">
    <property type="protein sequence ID" value="PAA89878.1"/>
    <property type="molecule type" value="Genomic_DNA"/>
</dbReference>
<name>A0A267GV28_9PLAT</name>
<evidence type="ECO:0000313" key="2">
    <source>
        <dbReference type="EMBL" id="PAA89878.1"/>
    </source>
</evidence>